<protein>
    <submittedName>
        <fullName evidence="4">Prostamide/prostaglandin F synthase</fullName>
    </submittedName>
</protein>
<dbReference type="Pfam" id="PF13911">
    <property type="entry name" value="AhpC-TSA_2"/>
    <property type="match status" value="1"/>
</dbReference>
<accession>A0AA35SJN6</accession>
<organism evidence="4 5">
    <name type="scientific">Geodia barretti</name>
    <name type="common">Barrett's horny sponge</name>
    <dbReference type="NCBI Taxonomy" id="519541"/>
    <lineage>
        <taxon>Eukaryota</taxon>
        <taxon>Metazoa</taxon>
        <taxon>Porifera</taxon>
        <taxon>Demospongiae</taxon>
        <taxon>Heteroscleromorpha</taxon>
        <taxon>Tetractinellida</taxon>
        <taxon>Astrophorina</taxon>
        <taxon>Geodiidae</taxon>
        <taxon>Geodia</taxon>
    </lineage>
</organism>
<comment type="subcellular location">
    <subcellularLocation>
        <location evidence="1">Cytoplasm</location>
    </subcellularLocation>
</comment>
<evidence type="ECO:0000256" key="1">
    <source>
        <dbReference type="ARBA" id="ARBA00004496"/>
    </source>
</evidence>
<dbReference type="GO" id="GO:0005737">
    <property type="term" value="C:cytoplasm"/>
    <property type="evidence" value="ECO:0007669"/>
    <property type="project" value="UniProtKB-SubCell"/>
</dbReference>
<evidence type="ECO:0000256" key="2">
    <source>
        <dbReference type="ARBA" id="ARBA00022490"/>
    </source>
</evidence>
<dbReference type="GO" id="GO:0047017">
    <property type="term" value="F:prostaglandin F synthase activity"/>
    <property type="evidence" value="ECO:0007669"/>
    <property type="project" value="TreeGrafter"/>
</dbReference>
<comment type="caution">
    <text evidence="4">The sequence shown here is derived from an EMBL/GenBank/DDBJ whole genome shotgun (WGS) entry which is preliminary data.</text>
</comment>
<evidence type="ECO:0000313" key="5">
    <source>
        <dbReference type="Proteomes" id="UP001174909"/>
    </source>
</evidence>
<evidence type="ECO:0000256" key="3">
    <source>
        <dbReference type="ARBA" id="ARBA00023002"/>
    </source>
</evidence>
<dbReference type="PANTHER" id="PTHR28630">
    <property type="match status" value="1"/>
</dbReference>
<dbReference type="EMBL" id="CASHTH010002529">
    <property type="protein sequence ID" value="CAI8031335.1"/>
    <property type="molecule type" value="Genomic_DNA"/>
</dbReference>
<dbReference type="Proteomes" id="UP001174909">
    <property type="component" value="Unassembled WGS sequence"/>
</dbReference>
<dbReference type="PANTHER" id="PTHR28630:SF29">
    <property type="entry name" value="PROSTAMIDE_PROSTAGLANDIN F SYNTHASE"/>
    <property type="match status" value="1"/>
</dbReference>
<dbReference type="AlphaFoldDB" id="A0AA35SJN6"/>
<reference evidence="4" key="1">
    <citation type="submission" date="2023-03" db="EMBL/GenBank/DDBJ databases">
        <authorList>
            <person name="Steffen K."/>
            <person name="Cardenas P."/>
        </authorList>
    </citation>
    <scope>NUCLEOTIDE SEQUENCE</scope>
</reference>
<proteinExistence type="predicted"/>
<keyword evidence="3" id="KW-0560">Oxidoreductase</keyword>
<keyword evidence="5" id="KW-1185">Reference proteome</keyword>
<keyword evidence="2" id="KW-0963">Cytoplasm</keyword>
<name>A0AA35SJN6_GEOBA</name>
<gene>
    <name evidence="4" type="ORF">GBAR_LOCUS17799</name>
</gene>
<dbReference type="InterPro" id="IPR032801">
    <property type="entry name" value="PXL2A/B/C"/>
</dbReference>
<evidence type="ECO:0000313" key="4">
    <source>
        <dbReference type="EMBL" id="CAI8031335.1"/>
    </source>
</evidence>
<sequence>MLFASRLHRRVGTSIRAGHNATGLLAYGGRAETLLRTCTGSRRASRTSTAADMATGGGKDVDIVRRIGKNVVQDVKTKENVPLESLWEDKVYVDEKKKTYEDLGYKRFNWLNIWKALLSAISRKAVSNAKAENISGNLSGDGLQNGGLLIVTKGGEQVLLNHREETPGDHVANAVILEALGLKQENASKSPAGEGPQERTTICVDDATPASEVPEQECTTTCAIESKK</sequence>